<dbReference type="RefSeq" id="WP_187816683.1">
    <property type="nucleotide sequence ID" value="NZ_JACTVJ010000013.1"/>
</dbReference>
<evidence type="ECO:0000313" key="2">
    <source>
        <dbReference type="EMBL" id="MBC9716235.1"/>
    </source>
</evidence>
<accession>A0ABR7SL77</accession>
<feature type="chain" id="PRO_5045361484" evidence="1">
    <location>
        <begin position="26"/>
        <end position="125"/>
    </location>
</feature>
<organism evidence="2 3">
    <name type="scientific">Streptomyces polyasparticus</name>
    <dbReference type="NCBI Taxonomy" id="2767826"/>
    <lineage>
        <taxon>Bacteria</taxon>
        <taxon>Bacillati</taxon>
        <taxon>Actinomycetota</taxon>
        <taxon>Actinomycetes</taxon>
        <taxon>Kitasatosporales</taxon>
        <taxon>Streptomycetaceae</taxon>
        <taxon>Streptomyces</taxon>
    </lineage>
</organism>
<feature type="signal peptide" evidence="1">
    <location>
        <begin position="1"/>
        <end position="25"/>
    </location>
</feature>
<name>A0ABR7SL77_9ACTN</name>
<keyword evidence="1" id="KW-0732">Signal</keyword>
<reference evidence="2 3" key="1">
    <citation type="submission" date="2020-08" db="EMBL/GenBank/DDBJ databases">
        <title>Genemic of Streptomyces polyaspartic.</title>
        <authorList>
            <person name="Liu W."/>
        </authorList>
    </citation>
    <scope>NUCLEOTIDE SEQUENCE [LARGE SCALE GENOMIC DNA]</scope>
    <source>
        <strain evidence="2 3">TRM66268-LWL</strain>
    </source>
</reference>
<evidence type="ECO:0000313" key="3">
    <source>
        <dbReference type="Proteomes" id="UP000642284"/>
    </source>
</evidence>
<sequence length="125" mass="12725">MKYTKAAAVVAGSVMAVGFASPAMADDAPRAAAPADNPKLVDTKTVNDSSVDADDLKDVVDVDVEAWFDSLTKVAKEARGTVKDGSDNVVKAANQTDVDATGKVNQDAKAKALGAMPHLGGLPIG</sequence>
<dbReference type="Proteomes" id="UP000642284">
    <property type="component" value="Unassembled WGS sequence"/>
</dbReference>
<proteinExistence type="predicted"/>
<comment type="caution">
    <text evidence="2">The sequence shown here is derived from an EMBL/GenBank/DDBJ whole genome shotgun (WGS) entry which is preliminary data.</text>
</comment>
<evidence type="ECO:0000256" key="1">
    <source>
        <dbReference type="SAM" id="SignalP"/>
    </source>
</evidence>
<keyword evidence="3" id="KW-1185">Reference proteome</keyword>
<gene>
    <name evidence="2" type="ORF">H9Y04_27220</name>
</gene>
<dbReference type="EMBL" id="JACTVJ010000013">
    <property type="protein sequence ID" value="MBC9716235.1"/>
    <property type="molecule type" value="Genomic_DNA"/>
</dbReference>
<protein>
    <submittedName>
        <fullName evidence="2">Uncharacterized protein</fullName>
    </submittedName>
</protein>